<dbReference type="Gene3D" id="1.10.287.1260">
    <property type="match status" value="1"/>
</dbReference>
<dbReference type="InterPro" id="IPR045275">
    <property type="entry name" value="MscS_archaea/bacteria_type"/>
</dbReference>
<protein>
    <submittedName>
        <fullName evidence="7">MscS Mechanosensitive ion channel</fullName>
    </submittedName>
</protein>
<feature type="transmembrane region" description="Helical" evidence="5">
    <location>
        <begin position="51"/>
        <end position="70"/>
    </location>
</feature>
<dbReference type="EMBL" id="AUZY01000966">
    <property type="protein sequence ID" value="EQD76843.1"/>
    <property type="molecule type" value="Genomic_DNA"/>
</dbReference>
<dbReference type="InterPro" id="IPR023408">
    <property type="entry name" value="MscS_beta-dom_sf"/>
</dbReference>
<reference evidence="7" key="2">
    <citation type="journal article" date="2014" name="ISME J.">
        <title>Microbial stratification in low pH oxic and suboxic macroscopic growths along an acid mine drainage.</title>
        <authorList>
            <person name="Mendez-Garcia C."/>
            <person name="Mesa V."/>
            <person name="Sprenger R.R."/>
            <person name="Richter M."/>
            <person name="Diez M.S."/>
            <person name="Solano J."/>
            <person name="Bargiela R."/>
            <person name="Golyshina O.V."/>
            <person name="Manteca A."/>
            <person name="Ramos J.L."/>
            <person name="Gallego J.R."/>
            <person name="Llorente I."/>
            <person name="Martins Dos Santos V.A."/>
            <person name="Jensen O.N."/>
            <person name="Pelaez A.I."/>
            <person name="Sanchez J."/>
            <person name="Ferrer M."/>
        </authorList>
    </citation>
    <scope>NUCLEOTIDE SEQUENCE</scope>
</reference>
<dbReference type="PANTHER" id="PTHR30221:SF1">
    <property type="entry name" value="SMALL-CONDUCTANCE MECHANOSENSITIVE CHANNEL"/>
    <property type="match status" value="1"/>
</dbReference>
<proteinExistence type="predicted"/>
<dbReference type="GO" id="GO:0016020">
    <property type="term" value="C:membrane"/>
    <property type="evidence" value="ECO:0007669"/>
    <property type="project" value="UniProtKB-SubCell"/>
</dbReference>
<evidence type="ECO:0000256" key="4">
    <source>
        <dbReference type="ARBA" id="ARBA00023136"/>
    </source>
</evidence>
<comment type="caution">
    <text evidence="7">The sequence shown here is derived from an EMBL/GenBank/DDBJ whole genome shotgun (WGS) entry which is preliminary data.</text>
</comment>
<gene>
    <name evidence="7" type="ORF">B1B_01405</name>
</gene>
<dbReference type="InterPro" id="IPR006685">
    <property type="entry name" value="MscS_channel_2nd"/>
</dbReference>
<dbReference type="Pfam" id="PF00924">
    <property type="entry name" value="MS_channel_2nd"/>
    <property type="match status" value="1"/>
</dbReference>
<sequence>MDVDQVLRLIGVSAGIVVVIVIVFELFLRLICRVVRRSGGTESSIRTITEVIRIVYVLIAAIAVASYTGIANSLTVLTLSGVAGLLVSLALQPTLSNMISGYYLMREGLIRVGDVVVYNAMKGRVIRVALRNTWILTEMGEVVVVGNTSLFNGPLINVTRSPSFVQQYQR</sequence>
<keyword evidence="4 5" id="KW-0472">Membrane</keyword>
<dbReference type="PANTHER" id="PTHR30221">
    <property type="entry name" value="SMALL-CONDUCTANCE MECHANOSENSITIVE CHANNEL"/>
    <property type="match status" value="1"/>
</dbReference>
<evidence type="ECO:0000256" key="3">
    <source>
        <dbReference type="ARBA" id="ARBA00022989"/>
    </source>
</evidence>
<feature type="domain" description="Mechanosensitive ion channel MscS" evidence="6">
    <location>
        <begin position="94"/>
        <end position="160"/>
    </location>
</feature>
<evidence type="ECO:0000256" key="5">
    <source>
        <dbReference type="SAM" id="Phobius"/>
    </source>
</evidence>
<dbReference type="SUPFAM" id="SSF50182">
    <property type="entry name" value="Sm-like ribonucleoproteins"/>
    <property type="match status" value="1"/>
</dbReference>
<feature type="transmembrane region" description="Helical" evidence="5">
    <location>
        <begin position="6"/>
        <end position="31"/>
    </location>
</feature>
<reference evidence="7" key="1">
    <citation type="submission" date="2013-08" db="EMBL/GenBank/DDBJ databases">
        <authorList>
            <person name="Mendez C."/>
            <person name="Richter M."/>
            <person name="Ferrer M."/>
            <person name="Sanchez J."/>
        </authorList>
    </citation>
    <scope>NUCLEOTIDE SEQUENCE</scope>
</reference>
<keyword evidence="2 5" id="KW-0812">Transmembrane</keyword>
<comment type="subcellular location">
    <subcellularLocation>
        <location evidence="1">Membrane</location>
    </subcellularLocation>
</comment>
<feature type="transmembrane region" description="Helical" evidence="5">
    <location>
        <begin position="76"/>
        <end position="95"/>
    </location>
</feature>
<organism evidence="7">
    <name type="scientific">mine drainage metagenome</name>
    <dbReference type="NCBI Taxonomy" id="410659"/>
    <lineage>
        <taxon>unclassified sequences</taxon>
        <taxon>metagenomes</taxon>
        <taxon>ecological metagenomes</taxon>
    </lineage>
</organism>
<dbReference type="InterPro" id="IPR010920">
    <property type="entry name" value="LSM_dom_sf"/>
</dbReference>
<keyword evidence="3 5" id="KW-1133">Transmembrane helix</keyword>
<dbReference type="Gene3D" id="2.30.30.60">
    <property type="match status" value="1"/>
</dbReference>
<evidence type="ECO:0000313" key="7">
    <source>
        <dbReference type="EMBL" id="EQD76843.1"/>
    </source>
</evidence>
<evidence type="ECO:0000256" key="2">
    <source>
        <dbReference type="ARBA" id="ARBA00022692"/>
    </source>
</evidence>
<dbReference type="AlphaFoldDB" id="T1C7H5"/>
<dbReference type="GO" id="GO:0008381">
    <property type="term" value="F:mechanosensitive monoatomic ion channel activity"/>
    <property type="evidence" value="ECO:0007669"/>
    <property type="project" value="InterPro"/>
</dbReference>
<evidence type="ECO:0000256" key="1">
    <source>
        <dbReference type="ARBA" id="ARBA00004370"/>
    </source>
</evidence>
<name>T1C7H5_9ZZZZ</name>
<evidence type="ECO:0000259" key="6">
    <source>
        <dbReference type="Pfam" id="PF00924"/>
    </source>
</evidence>
<accession>T1C7H5</accession>